<evidence type="ECO:0000313" key="3">
    <source>
        <dbReference type="Proteomes" id="UP000837857"/>
    </source>
</evidence>
<feature type="compositionally biased region" description="Low complexity" evidence="1">
    <location>
        <begin position="28"/>
        <end position="40"/>
    </location>
</feature>
<proteinExistence type="predicted"/>
<keyword evidence="3" id="KW-1185">Reference proteome</keyword>
<dbReference type="EMBL" id="OW152823">
    <property type="protein sequence ID" value="CAH2039960.1"/>
    <property type="molecule type" value="Genomic_DNA"/>
</dbReference>
<dbReference type="Proteomes" id="UP000837857">
    <property type="component" value="Chromosome 11"/>
</dbReference>
<organism evidence="2 3">
    <name type="scientific">Iphiclides podalirius</name>
    <name type="common">scarce swallowtail</name>
    <dbReference type="NCBI Taxonomy" id="110791"/>
    <lineage>
        <taxon>Eukaryota</taxon>
        <taxon>Metazoa</taxon>
        <taxon>Ecdysozoa</taxon>
        <taxon>Arthropoda</taxon>
        <taxon>Hexapoda</taxon>
        <taxon>Insecta</taxon>
        <taxon>Pterygota</taxon>
        <taxon>Neoptera</taxon>
        <taxon>Endopterygota</taxon>
        <taxon>Lepidoptera</taxon>
        <taxon>Glossata</taxon>
        <taxon>Ditrysia</taxon>
        <taxon>Papilionoidea</taxon>
        <taxon>Papilionidae</taxon>
        <taxon>Papilioninae</taxon>
        <taxon>Iphiclides</taxon>
    </lineage>
</organism>
<name>A0ABN8HQZ0_9NEOP</name>
<evidence type="ECO:0008006" key="4">
    <source>
        <dbReference type="Google" id="ProtNLM"/>
    </source>
</evidence>
<reference evidence="2" key="1">
    <citation type="submission" date="2022-03" db="EMBL/GenBank/DDBJ databases">
        <authorList>
            <person name="Martin H S."/>
        </authorList>
    </citation>
    <scope>NUCLEOTIDE SEQUENCE</scope>
</reference>
<gene>
    <name evidence="2" type="ORF">IPOD504_LOCUS2150</name>
</gene>
<sequence length="115" mass="12583">MKCAWRSKRSAAAARCCYVEAAAAAAAASGGERARALGARPCSSLRRDKRSPGSRGNLTRGRDPAIAPFNRPPRRRSLTLRLHFLAAAHTRSHPRAHFTIRDPRSVRTVARSLAR</sequence>
<accession>A0ABN8HQZ0</accession>
<evidence type="ECO:0000313" key="2">
    <source>
        <dbReference type="EMBL" id="CAH2039960.1"/>
    </source>
</evidence>
<feature type="region of interest" description="Disordered" evidence="1">
    <location>
        <begin position="28"/>
        <end position="72"/>
    </location>
</feature>
<feature type="non-terminal residue" evidence="2">
    <location>
        <position position="115"/>
    </location>
</feature>
<protein>
    <recommendedName>
        <fullName evidence="4">Secreted protein</fullName>
    </recommendedName>
</protein>
<evidence type="ECO:0000256" key="1">
    <source>
        <dbReference type="SAM" id="MobiDB-lite"/>
    </source>
</evidence>